<dbReference type="EMBL" id="JBBMFM010000018">
    <property type="protein sequence ID" value="MEQ2424795.1"/>
    <property type="molecule type" value="Genomic_DNA"/>
</dbReference>
<organism evidence="6 7">
    <name type="scientific">Enterocloster hominis</name>
    <name type="common">ex Hitch et al. 2024</name>
    <dbReference type="NCBI Taxonomy" id="1917870"/>
    <lineage>
        <taxon>Bacteria</taxon>
        <taxon>Bacillati</taxon>
        <taxon>Bacillota</taxon>
        <taxon>Clostridia</taxon>
        <taxon>Lachnospirales</taxon>
        <taxon>Lachnospiraceae</taxon>
        <taxon>Enterocloster</taxon>
    </lineage>
</organism>
<keyword evidence="3 5" id="KW-0732">Signal</keyword>
<proteinExistence type="inferred from homology"/>
<comment type="similarity">
    <text evidence="1">Belongs to the bacterial solute-binding protein 7 family.</text>
</comment>
<dbReference type="NCBIfam" id="NF037995">
    <property type="entry name" value="TRAP_S1"/>
    <property type="match status" value="1"/>
</dbReference>
<reference evidence="6 7" key="1">
    <citation type="submission" date="2024-03" db="EMBL/GenBank/DDBJ databases">
        <title>Human intestinal bacterial collection.</title>
        <authorList>
            <person name="Pauvert C."/>
            <person name="Hitch T.C.A."/>
            <person name="Clavel T."/>
        </authorList>
    </citation>
    <scope>NUCLEOTIDE SEQUENCE [LARGE SCALE GENOMIC DNA]</scope>
    <source>
        <strain evidence="6 7">CLA-SR-H021</strain>
    </source>
</reference>
<dbReference type="PANTHER" id="PTHR33376">
    <property type="match status" value="1"/>
</dbReference>
<feature type="signal peptide" evidence="5">
    <location>
        <begin position="1"/>
        <end position="20"/>
    </location>
</feature>
<keyword evidence="7" id="KW-1185">Reference proteome</keyword>
<gene>
    <name evidence="6" type="ORF">WMQ36_07400</name>
</gene>
<feature type="region of interest" description="Disordered" evidence="4">
    <location>
        <begin position="30"/>
        <end position="49"/>
    </location>
</feature>
<keyword evidence="2" id="KW-0813">Transport</keyword>
<evidence type="ECO:0000256" key="5">
    <source>
        <dbReference type="SAM" id="SignalP"/>
    </source>
</evidence>
<dbReference type="RefSeq" id="WP_008717360.1">
    <property type="nucleotide sequence ID" value="NZ_JBBMFM010000018.1"/>
</dbReference>
<accession>A0ABV1D327</accession>
<sequence>MKKAALCILLTMAVSLTACGGNGGGAVSSAEQTGDKQVAAGNTKEGSTESAGTEIKLRYADTCADINPDGWGNKKFIELVSEKTDGRVSIEYFDRCSLGSDKEITQSCLDGTLDMCKCSAGNMSEFSDAIAIFDLPGLFGDYDHVRAVVENPELRQYFIGHVYEDTGLYPMIFEFDEPRGLGTTGAEIRTPNQAKGLKLRTTGAPIEMSLFSQWGVSSIAQSMTEVYTSLQNGVIDGCYNQGYIVNQESCSEVLDNWVQIQQSWCLSVKFMGPTAIEKLGGVDSELFKTVLECAREAEEWQAEQWVDFVAESHKEMAEKYKVNVVELTDEEQKAWFEQSYAIWNQYVGEGKQFNQDLIDKIQNLTKK</sequence>
<dbReference type="Gene3D" id="3.40.190.170">
    <property type="entry name" value="Bacterial extracellular solute-binding protein, family 7"/>
    <property type="match status" value="1"/>
</dbReference>
<dbReference type="InterPro" id="IPR018389">
    <property type="entry name" value="DctP_fam"/>
</dbReference>
<dbReference type="Proteomes" id="UP001454086">
    <property type="component" value="Unassembled WGS sequence"/>
</dbReference>
<evidence type="ECO:0000256" key="4">
    <source>
        <dbReference type="SAM" id="MobiDB-lite"/>
    </source>
</evidence>
<evidence type="ECO:0000313" key="7">
    <source>
        <dbReference type="Proteomes" id="UP001454086"/>
    </source>
</evidence>
<comment type="caution">
    <text evidence="6">The sequence shown here is derived from an EMBL/GenBank/DDBJ whole genome shotgun (WGS) entry which is preliminary data.</text>
</comment>
<dbReference type="Pfam" id="PF03480">
    <property type="entry name" value="DctP"/>
    <property type="match status" value="1"/>
</dbReference>
<name>A0ABV1D327_9FIRM</name>
<dbReference type="InterPro" id="IPR038404">
    <property type="entry name" value="TRAP_DctP_sf"/>
</dbReference>
<evidence type="ECO:0000256" key="1">
    <source>
        <dbReference type="ARBA" id="ARBA00009023"/>
    </source>
</evidence>
<feature type="chain" id="PRO_5045216858" evidence="5">
    <location>
        <begin position="21"/>
        <end position="367"/>
    </location>
</feature>
<dbReference type="CDD" id="cd13603">
    <property type="entry name" value="PBP2_TRAP_Siap_TeaA_like"/>
    <property type="match status" value="1"/>
</dbReference>
<evidence type="ECO:0000313" key="6">
    <source>
        <dbReference type="EMBL" id="MEQ2424795.1"/>
    </source>
</evidence>
<evidence type="ECO:0000256" key="2">
    <source>
        <dbReference type="ARBA" id="ARBA00022448"/>
    </source>
</evidence>
<dbReference type="PANTHER" id="PTHR33376:SF7">
    <property type="entry name" value="C4-DICARBOXYLATE-BINDING PROTEIN DCTB"/>
    <property type="match status" value="1"/>
</dbReference>
<dbReference type="PROSITE" id="PS51257">
    <property type="entry name" value="PROKAR_LIPOPROTEIN"/>
    <property type="match status" value="1"/>
</dbReference>
<evidence type="ECO:0000256" key="3">
    <source>
        <dbReference type="ARBA" id="ARBA00022729"/>
    </source>
</evidence>
<protein>
    <submittedName>
        <fullName evidence="6">TRAP transporter substrate-binding protein</fullName>
    </submittedName>
</protein>